<gene>
    <name evidence="2" type="ORF">Lche_0358</name>
</gene>
<protein>
    <submittedName>
        <fullName evidence="2">Uncharacterized protein</fullName>
    </submittedName>
</protein>
<feature type="transmembrane region" description="Helical" evidence="1">
    <location>
        <begin position="154"/>
        <end position="176"/>
    </location>
</feature>
<keyword evidence="1" id="KW-0812">Transmembrane</keyword>
<dbReference type="PATRIC" id="fig|28084.5.peg.390"/>
<proteinExistence type="predicted"/>
<reference evidence="2 3" key="1">
    <citation type="submission" date="2015-11" db="EMBL/GenBank/DDBJ databases">
        <title>Genomic analysis of 38 Legionella species identifies large and diverse effector repertoires.</title>
        <authorList>
            <person name="Burstein D."/>
            <person name="Amaro F."/>
            <person name="Zusman T."/>
            <person name="Lifshitz Z."/>
            <person name="Cohen O."/>
            <person name="Gilbert J.A."/>
            <person name="Pupko T."/>
            <person name="Shuman H.A."/>
            <person name="Segal G."/>
        </authorList>
    </citation>
    <scope>NUCLEOTIDE SEQUENCE [LARGE SCALE GENOMIC DNA]</scope>
    <source>
        <strain evidence="2 3">ORW</strain>
    </source>
</reference>
<accession>A0A0W0SH19</accession>
<evidence type="ECO:0000313" key="3">
    <source>
        <dbReference type="Proteomes" id="UP000054921"/>
    </source>
</evidence>
<name>A0A0W0SH19_9GAMM</name>
<dbReference type="Proteomes" id="UP000054921">
    <property type="component" value="Unassembled WGS sequence"/>
</dbReference>
<comment type="caution">
    <text evidence="2">The sequence shown here is derived from an EMBL/GenBank/DDBJ whole genome shotgun (WGS) entry which is preliminary data.</text>
</comment>
<organism evidence="2 3">
    <name type="scientific">Legionella cherrii</name>
    <dbReference type="NCBI Taxonomy" id="28084"/>
    <lineage>
        <taxon>Bacteria</taxon>
        <taxon>Pseudomonadati</taxon>
        <taxon>Pseudomonadota</taxon>
        <taxon>Gammaproteobacteria</taxon>
        <taxon>Legionellales</taxon>
        <taxon>Legionellaceae</taxon>
        <taxon>Legionella</taxon>
    </lineage>
</organism>
<sequence length="192" mass="23178">MKCPGCKYIRKRIETVPEWQCPKCGIAYNKHPDYIPKSHFKVILMYKKYPKDDQVKVNRIYVYLRRIQFDIEHIQIAFVNKNGSVSRIELSNELIENKAEIFQILSTNRKLKKNHKNAIINIILKETESNELTENVERKKVIRYRAKRINQKDFYIRTVLPIVGIIIILLLIYTAYRYYMCLDWDFCYFNPY</sequence>
<evidence type="ECO:0000313" key="2">
    <source>
        <dbReference type="EMBL" id="KTC82678.1"/>
    </source>
</evidence>
<dbReference type="STRING" id="28084.Lche_0358"/>
<dbReference type="EMBL" id="LNXW01000008">
    <property type="protein sequence ID" value="KTC82678.1"/>
    <property type="molecule type" value="Genomic_DNA"/>
</dbReference>
<keyword evidence="1" id="KW-0472">Membrane</keyword>
<dbReference type="OrthoDB" id="8991911at2"/>
<dbReference type="AlphaFoldDB" id="A0A0W0SH19"/>
<evidence type="ECO:0000256" key="1">
    <source>
        <dbReference type="SAM" id="Phobius"/>
    </source>
</evidence>
<keyword evidence="1" id="KW-1133">Transmembrane helix</keyword>